<name>A0ABX7YY03_9GAMM</name>
<protein>
    <submittedName>
        <fullName evidence="1">DUF72 domain-containing protein</fullName>
    </submittedName>
</protein>
<evidence type="ECO:0000313" key="1">
    <source>
        <dbReference type="EMBL" id="QUN07668.1"/>
    </source>
</evidence>
<accession>A0ABX7YY03</accession>
<proteinExistence type="predicted"/>
<dbReference type="Pfam" id="PF01904">
    <property type="entry name" value="DUF72"/>
    <property type="match status" value="1"/>
</dbReference>
<dbReference type="PANTHER" id="PTHR30348:SF9">
    <property type="entry name" value="UPF0759 PROTEIN YECE"/>
    <property type="match status" value="1"/>
</dbReference>
<reference evidence="1 2" key="1">
    <citation type="submission" date="2021-04" db="EMBL/GenBank/DDBJ databases">
        <title>Novel species identification of genus Shewanella.</title>
        <authorList>
            <person name="Liu G."/>
        </authorList>
    </citation>
    <scope>NUCLEOTIDE SEQUENCE [LARGE SCALE GENOMIC DNA]</scope>
    <source>
        <strain evidence="1 2">FJAT-54481</strain>
    </source>
</reference>
<dbReference type="SUPFAM" id="SSF117396">
    <property type="entry name" value="TM1631-like"/>
    <property type="match status" value="1"/>
</dbReference>
<evidence type="ECO:0000313" key="2">
    <source>
        <dbReference type="Proteomes" id="UP000679575"/>
    </source>
</evidence>
<dbReference type="InterPro" id="IPR036520">
    <property type="entry name" value="UPF0759_sf"/>
</dbReference>
<gene>
    <name evidence="1" type="ORF">KDN34_13715</name>
</gene>
<dbReference type="EMBL" id="CP073587">
    <property type="protein sequence ID" value="QUN07668.1"/>
    <property type="molecule type" value="Genomic_DNA"/>
</dbReference>
<keyword evidence="2" id="KW-1185">Reference proteome</keyword>
<dbReference type="InterPro" id="IPR002763">
    <property type="entry name" value="DUF72"/>
</dbReference>
<sequence length="282" mass="31835">MWSHPHWQSSVYGSSCPSPERLARYAQVFSSVEGNTSFYATPLKAVAAQWAAAVPESFRFTFKLPQLITHQRQLRDCRDEVTTFFDAMTPLMATTGMWQIQLPATFGPEALPQLQAFLPLLPRGLTLGVEVRHPAFFAKGDAERQLNRLLHQQQINRIIMDSRPVFAATADNEVIRDAQRKKPRVPVHAIATAAQPVIRFIGQLDLDTSEQMFTPWLAKLADWLNGGYQPYLFVHTPDNIAAPQLAARLWQRLSDYRQAQGATALTPFRLADSHKPQLNLFS</sequence>
<dbReference type="Proteomes" id="UP000679575">
    <property type="component" value="Chromosome"/>
</dbReference>
<dbReference type="Gene3D" id="3.20.20.410">
    <property type="entry name" value="Protein of unknown function UPF0759"/>
    <property type="match status" value="1"/>
</dbReference>
<dbReference type="PANTHER" id="PTHR30348">
    <property type="entry name" value="UNCHARACTERIZED PROTEIN YECE"/>
    <property type="match status" value="1"/>
</dbReference>
<organism evidence="1 2">
    <name type="scientific">Shewanella yunxiaonensis</name>
    <dbReference type="NCBI Taxonomy" id="2829809"/>
    <lineage>
        <taxon>Bacteria</taxon>
        <taxon>Pseudomonadati</taxon>
        <taxon>Pseudomonadota</taxon>
        <taxon>Gammaproteobacteria</taxon>
        <taxon>Alteromonadales</taxon>
        <taxon>Shewanellaceae</taxon>
        <taxon>Shewanella</taxon>
    </lineage>
</organism>